<dbReference type="Gene3D" id="3.40.50.150">
    <property type="entry name" value="Vaccinia Virus protein VP39"/>
    <property type="match status" value="1"/>
</dbReference>
<dbReference type="InterPro" id="IPR018117">
    <property type="entry name" value="C5_DNA_meth_AS"/>
</dbReference>
<dbReference type="GO" id="GO:0044027">
    <property type="term" value="P:negative regulation of gene expression via chromosomal CpG island methylation"/>
    <property type="evidence" value="ECO:0007669"/>
    <property type="project" value="TreeGrafter"/>
</dbReference>
<feature type="active site" evidence="6">
    <location>
        <position position="74"/>
    </location>
</feature>
<comment type="similarity">
    <text evidence="6 7">Belongs to the class I-like SAM-binding methyltransferase superfamily. C5-methyltransferase family.</text>
</comment>
<dbReference type="AlphaFoldDB" id="A0A2A4HKU7"/>
<evidence type="ECO:0000256" key="2">
    <source>
        <dbReference type="ARBA" id="ARBA00022679"/>
    </source>
</evidence>
<sequence>MEKYNFVSLFAGCGGMDLGFKKAGFNPVVAYDIWNVAIENYRNNIGDHGQVVDLSSWSKPKDLKCDLVLAGSPCQGFSTIGKRDVEDPRNSLIKKAVEIALSLKPKIIVLENVPGLLQGKHKKYWSFIINELQSKGYQTKTFLLDARDFGLPQSRRRVFIIASSSKADFDAFNFSSEIKPLSECLENVLGLPNHDPNILDLKSKDYIIASKIMPGKKLCNVRGGEASVHTWDIPEVFGNISKKERLVLEAIMRLRRRNRRREIGDADPVEIEKINLEVGFRSDLLVSKLIDKGYVRVVGGFYDLANTFNGKYRRADPNGISYTVDTRFGDPKCFLHPVENRGFSVREAARIQGFPDDYIFTGNKRDQYKMIGNAIPPIMAKGIAEKILQII</sequence>
<evidence type="ECO:0000256" key="5">
    <source>
        <dbReference type="ARBA" id="ARBA00047422"/>
    </source>
</evidence>
<comment type="catalytic activity">
    <reaction evidence="5 8">
        <text>a 2'-deoxycytidine in DNA + S-adenosyl-L-methionine = a 5-methyl-2'-deoxycytidine in DNA + S-adenosyl-L-homocysteine + H(+)</text>
        <dbReference type="Rhea" id="RHEA:13681"/>
        <dbReference type="Rhea" id="RHEA-COMP:11369"/>
        <dbReference type="Rhea" id="RHEA-COMP:11370"/>
        <dbReference type="ChEBI" id="CHEBI:15378"/>
        <dbReference type="ChEBI" id="CHEBI:57856"/>
        <dbReference type="ChEBI" id="CHEBI:59789"/>
        <dbReference type="ChEBI" id="CHEBI:85452"/>
        <dbReference type="ChEBI" id="CHEBI:85454"/>
        <dbReference type="EC" id="2.1.1.37"/>
    </reaction>
</comment>
<dbReference type="RefSeq" id="WP_096651930.1">
    <property type="nucleotide sequence ID" value="NZ_NWUX01000010.1"/>
</dbReference>
<keyword evidence="4" id="KW-0680">Restriction system</keyword>
<dbReference type="GO" id="GO:0003677">
    <property type="term" value="F:DNA binding"/>
    <property type="evidence" value="ECO:0007669"/>
    <property type="project" value="TreeGrafter"/>
</dbReference>
<dbReference type="GO" id="GO:0032259">
    <property type="term" value="P:methylation"/>
    <property type="evidence" value="ECO:0007669"/>
    <property type="project" value="UniProtKB-KW"/>
</dbReference>
<keyword evidence="1 6" id="KW-0489">Methyltransferase</keyword>
<keyword evidence="3 6" id="KW-0949">S-adenosyl-L-methionine</keyword>
<dbReference type="PROSITE" id="PS51679">
    <property type="entry name" value="SAM_MT_C5"/>
    <property type="match status" value="1"/>
</dbReference>
<gene>
    <name evidence="9" type="ORF">CPA45_12715</name>
</gene>
<dbReference type="PANTHER" id="PTHR10629:SF52">
    <property type="entry name" value="DNA (CYTOSINE-5)-METHYLTRANSFERASE 1"/>
    <property type="match status" value="1"/>
</dbReference>
<dbReference type="Gene3D" id="3.90.120.10">
    <property type="entry name" value="DNA Methylase, subunit A, domain 2"/>
    <property type="match status" value="1"/>
</dbReference>
<dbReference type="NCBIfam" id="TIGR00675">
    <property type="entry name" value="dcm"/>
    <property type="match status" value="1"/>
</dbReference>
<evidence type="ECO:0000313" key="10">
    <source>
        <dbReference type="Proteomes" id="UP000218677"/>
    </source>
</evidence>
<evidence type="ECO:0000256" key="7">
    <source>
        <dbReference type="RuleBase" id="RU000416"/>
    </source>
</evidence>
<dbReference type="PROSITE" id="PS00095">
    <property type="entry name" value="C5_MTASE_2"/>
    <property type="match status" value="1"/>
</dbReference>
<keyword evidence="2 6" id="KW-0808">Transferase</keyword>
<dbReference type="EMBL" id="NWUX01000010">
    <property type="protein sequence ID" value="PCF95390.1"/>
    <property type="molecule type" value="Genomic_DNA"/>
</dbReference>
<dbReference type="PRINTS" id="PR00105">
    <property type="entry name" value="C5METTRFRASE"/>
</dbReference>
<evidence type="ECO:0000313" key="9">
    <source>
        <dbReference type="EMBL" id="PCF95390.1"/>
    </source>
</evidence>
<dbReference type="InterPro" id="IPR029063">
    <property type="entry name" value="SAM-dependent_MTases_sf"/>
</dbReference>
<reference evidence="10" key="1">
    <citation type="submission" date="2017-09" db="EMBL/GenBank/DDBJ databases">
        <authorList>
            <person name="Cho G.-S."/>
            <person name="Oguntoyinbo F.A."/>
            <person name="Cnockaert M."/>
            <person name="Kabisch J."/>
            <person name="Neve H."/>
            <person name="Bockelmann W."/>
            <person name="Wenning M."/>
            <person name="Franz C.M."/>
            <person name="Vandamme P."/>
        </authorList>
    </citation>
    <scope>NUCLEOTIDE SEQUENCE [LARGE SCALE GENOMIC DNA]</scope>
    <source>
        <strain evidence="10">MBT G8648</strain>
    </source>
</reference>
<proteinExistence type="inferred from homology"/>
<keyword evidence="10" id="KW-1185">Reference proteome</keyword>
<evidence type="ECO:0000256" key="8">
    <source>
        <dbReference type="RuleBase" id="RU000417"/>
    </source>
</evidence>
<dbReference type="Pfam" id="PF00145">
    <property type="entry name" value="DNA_methylase"/>
    <property type="match status" value="1"/>
</dbReference>
<evidence type="ECO:0000256" key="3">
    <source>
        <dbReference type="ARBA" id="ARBA00022691"/>
    </source>
</evidence>
<name>A0A2A4HKU7_9GAMM</name>
<dbReference type="GO" id="GO:0009307">
    <property type="term" value="P:DNA restriction-modification system"/>
    <property type="evidence" value="ECO:0007669"/>
    <property type="project" value="UniProtKB-KW"/>
</dbReference>
<dbReference type="InterPro" id="IPR031303">
    <property type="entry name" value="C5_meth_CS"/>
</dbReference>
<dbReference type="OrthoDB" id="9813719at2"/>
<dbReference type="Proteomes" id="UP000218677">
    <property type="component" value="Unassembled WGS sequence"/>
</dbReference>
<dbReference type="SUPFAM" id="SSF53335">
    <property type="entry name" value="S-adenosyl-L-methionine-dependent methyltransferases"/>
    <property type="match status" value="1"/>
</dbReference>
<accession>A0A2A4HKU7</accession>
<comment type="caution">
    <text evidence="9">The sequence shown here is derived from an EMBL/GenBank/DDBJ whole genome shotgun (WGS) entry which is preliminary data.</text>
</comment>
<dbReference type="GO" id="GO:0003886">
    <property type="term" value="F:DNA (cytosine-5-)-methyltransferase activity"/>
    <property type="evidence" value="ECO:0007669"/>
    <property type="project" value="UniProtKB-EC"/>
</dbReference>
<dbReference type="PROSITE" id="PS00094">
    <property type="entry name" value="C5_MTASE_1"/>
    <property type="match status" value="1"/>
</dbReference>
<dbReference type="InterPro" id="IPR001525">
    <property type="entry name" value="C5_MeTfrase"/>
</dbReference>
<dbReference type="PANTHER" id="PTHR10629">
    <property type="entry name" value="CYTOSINE-SPECIFIC METHYLTRANSFERASE"/>
    <property type="match status" value="1"/>
</dbReference>
<organism evidence="9 10">
    <name type="scientific">Vreelandella nigrificans</name>
    <dbReference type="NCBI Taxonomy" id="2042704"/>
    <lineage>
        <taxon>Bacteria</taxon>
        <taxon>Pseudomonadati</taxon>
        <taxon>Pseudomonadota</taxon>
        <taxon>Gammaproteobacteria</taxon>
        <taxon>Oceanospirillales</taxon>
        <taxon>Halomonadaceae</taxon>
        <taxon>Vreelandella</taxon>
    </lineage>
</organism>
<evidence type="ECO:0000256" key="1">
    <source>
        <dbReference type="ARBA" id="ARBA00022603"/>
    </source>
</evidence>
<protein>
    <recommendedName>
        <fullName evidence="8">Cytosine-specific methyltransferase</fullName>
        <ecNumber evidence="8">2.1.1.37</ecNumber>
    </recommendedName>
</protein>
<dbReference type="InterPro" id="IPR050390">
    <property type="entry name" value="C5-Methyltransferase"/>
</dbReference>
<dbReference type="EC" id="2.1.1.37" evidence="8"/>
<evidence type="ECO:0000256" key="4">
    <source>
        <dbReference type="ARBA" id="ARBA00022747"/>
    </source>
</evidence>
<evidence type="ECO:0000256" key="6">
    <source>
        <dbReference type="PROSITE-ProRule" id="PRU01016"/>
    </source>
</evidence>